<dbReference type="AlphaFoldDB" id="A0AAE1WMD3"/>
<feature type="compositionally biased region" description="Polar residues" evidence="1">
    <location>
        <begin position="199"/>
        <end position="217"/>
    </location>
</feature>
<sequence length="233" mass="26160">MNRDEVRKGNNCLDTQELAMTAIQAPSVFQQRDSLFYPAWEALPMESRLWIILTYYTPSALQRLPLGRSTCMGFRCPEREVNSKDQERLPYDPCHNMFITASIAAQIKANKGGFSVSSQKECLTVPNLPSASAPSKISHWFFLIILLPALLPSQMPNSSRDGPDQIGELAVEIGWRFVNSITSSLAALDVFEPETTTIQRDSKCQGSKTSGTWNNTLRPEGTMFSEEEMNRLF</sequence>
<comment type="caution">
    <text evidence="2">The sequence shown here is derived from an EMBL/GenBank/DDBJ whole genome shotgun (WGS) entry which is preliminary data.</text>
</comment>
<gene>
    <name evidence="2" type="ORF">Sango_1739200</name>
</gene>
<proteinExistence type="predicted"/>
<name>A0AAE1WMD3_9LAMI</name>
<dbReference type="Proteomes" id="UP001289374">
    <property type="component" value="Unassembled WGS sequence"/>
</dbReference>
<evidence type="ECO:0000313" key="2">
    <source>
        <dbReference type="EMBL" id="KAK4395849.1"/>
    </source>
</evidence>
<reference evidence="2" key="1">
    <citation type="submission" date="2020-06" db="EMBL/GenBank/DDBJ databases">
        <authorList>
            <person name="Li T."/>
            <person name="Hu X."/>
            <person name="Zhang T."/>
            <person name="Song X."/>
            <person name="Zhang H."/>
            <person name="Dai N."/>
            <person name="Sheng W."/>
            <person name="Hou X."/>
            <person name="Wei L."/>
        </authorList>
    </citation>
    <scope>NUCLEOTIDE SEQUENCE</scope>
    <source>
        <strain evidence="2">K16</strain>
        <tissue evidence="2">Leaf</tissue>
    </source>
</reference>
<accession>A0AAE1WMD3</accession>
<organism evidence="2 3">
    <name type="scientific">Sesamum angolense</name>
    <dbReference type="NCBI Taxonomy" id="2727404"/>
    <lineage>
        <taxon>Eukaryota</taxon>
        <taxon>Viridiplantae</taxon>
        <taxon>Streptophyta</taxon>
        <taxon>Embryophyta</taxon>
        <taxon>Tracheophyta</taxon>
        <taxon>Spermatophyta</taxon>
        <taxon>Magnoliopsida</taxon>
        <taxon>eudicotyledons</taxon>
        <taxon>Gunneridae</taxon>
        <taxon>Pentapetalae</taxon>
        <taxon>asterids</taxon>
        <taxon>lamiids</taxon>
        <taxon>Lamiales</taxon>
        <taxon>Pedaliaceae</taxon>
        <taxon>Sesamum</taxon>
    </lineage>
</organism>
<protein>
    <submittedName>
        <fullName evidence="2">Uncharacterized protein</fullName>
    </submittedName>
</protein>
<reference evidence="2" key="2">
    <citation type="journal article" date="2024" name="Plant">
        <title>Genomic evolution and insights into agronomic trait innovations of Sesamum species.</title>
        <authorList>
            <person name="Miao H."/>
            <person name="Wang L."/>
            <person name="Qu L."/>
            <person name="Liu H."/>
            <person name="Sun Y."/>
            <person name="Le M."/>
            <person name="Wang Q."/>
            <person name="Wei S."/>
            <person name="Zheng Y."/>
            <person name="Lin W."/>
            <person name="Duan Y."/>
            <person name="Cao H."/>
            <person name="Xiong S."/>
            <person name="Wang X."/>
            <person name="Wei L."/>
            <person name="Li C."/>
            <person name="Ma Q."/>
            <person name="Ju M."/>
            <person name="Zhao R."/>
            <person name="Li G."/>
            <person name="Mu C."/>
            <person name="Tian Q."/>
            <person name="Mei H."/>
            <person name="Zhang T."/>
            <person name="Gao T."/>
            <person name="Zhang H."/>
        </authorList>
    </citation>
    <scope>NUCLEOTIDE SEQUENCE</scope>
    <source>
        <strain evidence="2">K16</strain>
    </source>
</reference>
<evidence type="ECO:0000313" key="3">
    <source>
        <dbReference type="Proteomes" id="UP001289374"/>
    </source>
</evidence>
<keyword evidence="3" id="KW-1185">Reference proteome</keyword>
<evidence type="ECO:0000256" key="1">
    <source>
        <dbReference type="SAM" id="MobiDB-lite"/>
    </source>
</evidence>
<dbReference type="EMBL" id="JACGWL010000009">
    <property type="protein sequence ID" value="KAK4395849.1"/>
    <property type="molecule type" value="Genomic_DNA"/>
</dbReference>
<feature type="region of interest" description="Disordered" evidence="1">
    <location>
        <begin position="199"/>
        <end position="219"/>
    </location>
</feature>